<evidence type="ECO:0000313" key="3">
    <source>
        <dbReference type="Proteomes" id="UP000030889"/>
    </source>
</evidence>
<protein>
    <submittedName>
        <fullName evidence="2">Uncharacterized protein</fullName>
    </submittedName>
</protein>
<proteinExistence type="predicted"/>
<dbReference type="EMBL" id="JRGF01000001">
    <property type="protein sequence ID" value="KHE43033.1"/>
    <property type="molecule type" value="Genomic_DNA"/>
</dbReference>
<organism evidence="2 3">
    <name type="scientific">Alistipes inops</name>
    <dbReference type="NCBI Taxonomy" id="1501391"/>
    <lineage>
        <taxon>Bacteria</taxon>
        <taxon>Pseudomonadati</taxon>
        <taxon>Bacteroidota</taxon>
        <taxon>Bacteroidia</taxon>
        <taxon>Bacteroidales</taxon>
        <taxon>Rikenellaceae</taxon>
        <taxon>Alistipes</taxon>
    </lineage>
</organism>
<sequence>MTKPLRPAAENGKADSLPVLRFTAKAETVTAACPPMPDTPNEPGSNPAGHTYSPDRLRRKRPDCHT</sequence>
<evidence type="ECO:0000256" key="1">
    <source>
        <dbReference type="SAM" id="MobiDB-lite"/>
    </source>
</evidence>
<comment type="caution">
    <text evidence="2">The sequence shown here is derived from an EMBL/GenBank/DDBJ whole genome shotgun (WGS) entry which is preliminary data.</text>
</comment>
<dbReference type="Proteomes" id="UP000030889">
    <property type="component" value="Unassembled WGS sequence"/>
</dbReference>
<feature type="compositionally biased region" description="Basic residues" evidence="1">
    <location>
        <begin position="57"/>
        <end position="66"/>
    </location>
</feature>
<name>A0ABR4YME7_9BACT</name>
<gene>
    <name evidence="2" type="ORF">LG35_00825</name>
</gene>
<accession>A0ABR4YME7</accession>
<feature type="region of interest" description="Disordered" evidence="1">
    <location>
        <begin position="30"/>
        <end position="66"/>
    </location>
</feature>
<reference evidence="2 3" key="1">
    <citation type="submission" date="2014-09" db="EMBL/GenBank/DDBJ databases">
        <title>Alistipes sp. 627, sp. nov., a novel member of the family Rikenellaceae isolated from human faeces.</title>
        <authorList>
            <person name="Shkoporov A.N."/>
            <person name="Chaplin A.V."/>
            <person name="Motuzova O.V."/>
            <person name="Kafarskaia L.I."/>
            <person name="Khokhlova E.V."/>
            <person name="Efimov B.A."/>
        </authorList>
    </citation>
    <scope>NUCLEOTIDE SEQUENCE [LARGE SCALE GENOMIC DNA]</scope>
    <source>
        <strain evidence="2 3">627</strain>
    </source>
</reference>
<keyword evidence="3" id="KW-1185">Reference proteome</keyword>
<evidence type="ECO:0000313" key="2">
    <source>
        <dbReference type="EMBL" id="KHE43033.1"/>
    </source>
</evidence>